<keyword evidence="4" id="KW-1185">Reference proteome</keyword>
<keyword evidence="1" id="KW-1133">Transmembrane helix</keyword>
<name>A0A2T4UDV2_9ACTN</name>
<evidence type="ECO:0000313" key="4">
    <source>
        <dbReference type="Proteomes" id="UP000240739"/>
    </source>
</evidence>
<dbReference type="Proteomes" id="UP000240739">
    <property type="component" value="Unassembled WGS sequence"/>
</dbReference>
<keyword evidence="1" id="KW-0812">Transmembrane</keyword>
<dbReference type="AlphaFoldDB" id="A0A2T4UDV2"/>
<sequence length="401" mass="41940">MGTPDDLVTRLAAIPGRTAGSDAERRAARLLARELRATGRRVRVQTVWVRPSWGPVLALLCAAGIVGTVVSVDEPRIGASICLVALALLAGDLSGRFAVLRRLTVARATQNLIALDERDRAVRLVITAAVDAPRSTALTAGRVARLAARLRRLLGPLAPGGFGLVAAALLLAALLGELRAHDLDENLLGILQLLPTAVLIGAIGVALDHWTSDSGPGADADASACAVALELAAALDRRPPEHLSVDVVLAGAGQAHALGLSRWIDAQRRGGRRAEEVVVLHVAACGSGRPAWWTRDGLVLPLAYHPQLLELTARVAQQEPRLGARPVQGRGRTGARAARGVGWPAIAIGCLPDGDVLAAPGRPQDTPDRVDRAAMDACRELCLGLVDALDGELDRSLAQDD</sequence>
<accession>A0A2T4UDV2</accession>
<dbReference type="SUPFAM" id="SSF53187">
    <property type="entry name" value="Zn-dependent exopeptidases"/>
    <property type="match status" value="1"/>
</dbReference>
<feature type="transmembrane region" description="Helical" evidence="1">
    <location>
        <begin position="153"/>
        <end position="175"/>
    </location>
</feature>
<dbReference type="Gene3D" id="3.40.630.10">
    <property type="entry name" value="Zn peptidases"/>
    <property type="match status" value="1"/>
</dbReference>
<feature type="transmembrane region" description="Helical" evidence="1">
    <location>
        <begin position="77"/>
        <end position="99"/>
    </location>
</feature>
<dbReference type="Pfam" id="PF04389">
    <property type="entry name" value="Peptidase_M28"/>
    <property type="match status" value="1"/>
</dbReference>
<evidence type="ECO:0000259" key="2">
    <source>
        <dbReference type="Pfam" id="PF04389"/>
    </source>
</evidence>
<dbReference type="RefSeq" id="WP_107570645.1">
    <property type="nucleotide sequence ID" value="NZ_PYYB01000003.1"/>
</dbReference>
<feature type="domain" description="Peptidase M28" evidence="2">
    <location>
        <begin position="207"/>
        <end position="385"/>
    </location>
</feature>
<evidence type="ECO:0000313" key="3">
    <source>
        <dbReference type="EMBL" id="PTL55602.1"/>
    </source>
</evidence>
<comment type="caution">
    <text evidence="3">The sequence shown here is derived from an EMBL/GenBank/DDBJ whole genome shotgun (WGS) entry which is preliminary data.</text>
</comment>
<dbReference type="EMBL" id="PYYB01000003">
    <property type="protein sequence ID" value="PTL55602.1"/>
    <property type="molecule type" value="Genomic_DNA"/>
</dbReference>
<proteinExistence type="predicted"/>
<feature type="transmembrane region" description="Helical" evidence="1">
    <location>
        <begin position="187"/>
        <end position="207"/>
    </location>
</feature>
<keyword evidence="1" id="KW-0472">Membrane</keyword>
<evidence type="ECO:0000256" key="1">
    <source>
        <dbReference type="SAM" id="Phobius"/>
    </source>
</evidence>
<dbReference type="InterPro" id="IPR007484">
    <property type="entry name" value="Peptidase_M28"/>
</dbReference>
<organism evidence="3 4">
    <name type="scientific">Paraconexibacter algicola</name>
    <dbReference type="NCBI Taxonomy" id="2133960"/>
    <lineage>
        <taxon>Bacteria</taxon>
        <taxon>Bacillati</taxon>
        <taxon>Actinomycetota</taxon>
        <taxon>Thermoleophilia</taxon>
        <taxon>Solirubrobacterales</taxon>
        <taxon>Paraconexibacteraceae</taxon>
        <taxon>Paraconexibacter</taxon>
    </lineage>
</organism>
<gene>
    <name evidence="3" type="ORF">C7Y72_18365</name>
</gene>
<reference evidence="3 4" key="1">
    <citation type="submission" date="2018-03" db="EMBL/GenBank/DDBJ databases">
        <title>Aquarubrobacter algicola gen. nov., sp. nov., a novel actinobacterium isolated from shallow eutrophic lake during the end of cyanobacterial harmful algal blooms.</title>
        <authorList>
            <person name="Chun S.J."/>
        </authorList>
    </citation>
    <scope>NUCLEOTIDE SEQUENCE [LARGE SCALE GENOMIC DNA]</scope>
    <source>
        <strain evidence="3 4">Seoho-28</strain>
    </source>
</reference>
<feature type="transmembrane region" description="Helical" evidence="1">
    <location>
        <begin position="53"/>
        <end position="71"/>
    </location>
</feature>
<protein>
    <recommendedName>
        <fullName evidence="2">Peptidase M28 domain-containing protein</fullName>
    </recommendedName>
</protein>